<feature type="transmembrane region" description="Helical" evidence="1">
    <location>
        <begin position="297"/>
        <end position="316"/>
    </location>
</feature>
<keyword evidence="3" id="KW-1185">Reference proteome</keyword>
<dbReference type="EMBL" id="JAGSOT010000005">
    <property type="protein sequence ID" value="MBR7794951.1"/>
    <property type="molecule type" value="Genomic_DNA"/>
</dbReference>
<dbReference type="Proteomes" id="UP000675284">
    <property type="component" value="Unassembled WGS sequence"/>
</dbReference>
<gene>
    <name evidence="2" type="ORF">KCX74_02710</name>
</gene>
<dbReference type="PANTHER" id="PTHR37814:SF1">
    <property type="entry name" value="MEMBRANE PROTEIN"/>
    <property type="match status" value="1"/>
</dbReference>
<dbReference type="AlphaFoldDB" id="A0A941DT81"/>
<name>A0A941DT81_9BACI</name>
<feature type="transmembrane region" description="Helical" evidence="1">
    <location>
        <begin position="136"/>
        <end position="160"/>
    </location>
</feature>
<feature type="transmembrane region" description="Helical" evidence="1">
    <location>
        <begin position="112"/>
        <end position="129"/>
    </location>
</feature>
<evidence type="ECO:0008006" key="4">
    <source>
        <dbReference type="Google" id="ProtNLM"/>
    </source>
</evidence>
<proteinExistence type="predicted"/>
<feature type="transmembrane region" description="Helical" evidence="1">
    <location>
        <begin position="33"/>
        <end position="53"/>
    </location>
</feature>
<keyword evidence="1" id="KW-0472">Membrane</keyword>
<dbReference type="RefSeq" id="WP_166529910.1">
    <property type="nucleotide sequence ID" value="NZ_JAGSOT010000005.1"/>
</dbReference>
<feature type="transmembrane region" description="Helical" evidence="1">
    <location>
        <begin position="217"/>
        <end position="241"/>
    </location>
</feature>
<accession>A0A941DT81</accession>
<keyword evidence="1" id="KW-0812">Transmembrane</keyword>
<evidence type="ECO:0000313" key="2">
    <source>
        <dbReference type="EMBL" id="MBR7794951.1"/>
    </source>
</evidence>
<evidence type="ECO:0000256" key="1">
    <source>
        <dbReference type="SAM" id="Phobius"/>
    </source>
</evidence>
<reference evidence="2" key="1">
    <citation type="submission" date="2021-04" db="EMBL/GenBank/DDBJ databases">
        <title>Isolation and polyphasic classification of algal microorganism.</title>
        <authorList>
            <person name="Wang S."/>
        </authorList>
    </citation>
    <scope>NUCLEOTIDE SEQUENCE</scope>
    <source>
        <strain evidence="2">720a</strain>
    </source>
</reference>
<protein>
    <recommendedName>
        <fullName evidence="4">Membrane protein YkvI</fullName>
    </recommendedName>
</protein>
<feature type="transmembrane region" description="Helical" evidence="1">
    <location>
        <begin position="322"/>
        <end position="341"/>
    </location>
</feature>
<sequence>MKRILQIASAFIGIVVGAGFASGQEILQYFTSFGYIGTIGSIVSTGLFAYLGMTLTRLGSKYQTTSHREVIYLMSGRFLGTMVDYIIVFTLFGVGVVMIAGAGSIFSQQFGLSSFAGITVMTILVILTVMMNVNRVIAVIASITPFLILTVILLSIYSMMTMDTSFAAMEPIARNQPAALSNWFISAVNYVSFNIALGAPMALVMGGSEKNERIATIGGLLGGLGIGLLIVFNHLAIFSNMEAVVGYEMPILKIADDLSPILGMLYSIILFGMIFNTAVSMFFSFGSRFMKSETKSFRMFIVFTILTAFALSFVGFTELVSFFYPLIGYLGLFLIAVLIIVPFRLHKKKNGNAQVENN</sequence>
<evidence type="ECO:0000313" key="3">
    <source>
        <dbReference type="Proteomes" id="UP000675284"/>
    </source>
</evidence>
<dbReference type="PANTHER" id="PTHR37814">
    <property type="entry name" value="CONSERVED MEMBRANE PROTEIN"/>
    <property type="match status" value="1"/>
</dbReference>
<organism evidence="2 3">
    <name type="scientific">Virgibacillus salarius</name>
    <dbReference type="NCBI Taxonomy" id="447199"/>
    <lineage>
        <taxon>Bacteria</taxon>
        <taxon>Bacillati</taxon>
        <taxon>Bacillota</taxon>
        <taxon>Bacilli</taxon>
        <taxon>Bacillales</taxon>
        <taxon>Bacillaceae</taxon>
        <taxon>Virgibacillus</taxon>
    </lineage>
</organism>
<keyword evidence="1" id="KW-1133">Transmembrane helix</keyword>
<dbReference type="InterPro" id="IPR038728">
    <property type="entry name" value="YkvI-like"/>
</dbReference>
<feature type="transmembrane region" description="Helical" evidence="1">
    <location>
        <begin position="180"/>
        <end position="205"/>
    </location>
</feature>
<feature type="transmembrane region" description="Helical" evidence="1">
    <location>
        <begin position="82"/>
        <end position="106"/>
    </location>
</feature>
<feature type="transmembrane region" description="Helical" evidence="1">
    <location>
        <begin position="261"/>
        <end position="285"/>
    </location>
</feature>
<comment type="caution">
    <text evidence="2">The sequence shown here is derived from an EMBL/GenBank/DDBJ whole genome shotgun (WGS) entry which is preliminary data.</text>
</comment>